<keyword evidence="3" id="KW-0540">Nuclease</keyword>
<dbReference type="Gene3D" id="1.20.120.580">
    <property type="entry name" value="bsu32300-like"/>
    <property type="match status" value="1"/>
</dbReference>
<dbReference type="Pfam" id="PF01934">
    <property type="entry name" value="HepT-like"/>
    <property type="match status" value="1"/>
</dbReference>
<proteinExistence type="inferred from homology"/>
<reference evidence="7" key="1">
    <citation type="journal article" date="2020" name="mSystems">
        <title>Genome- and Community-Level Interaction Insights into Carbon Utilization and Element Cycling Functions of Hydrothermarchaeota in Hydrothermal Sediment.</title>
        <authorList>
            <person name="Zhou Z."/>
            <person name="Liu Y."/>
            <person name="Xu W."/>
            <person name="Pan J."/>
            <person name="Luo Z.H."/>
            <person name="Li M."/>
        </authorList>
    </citation>
    <scope>NUCLEOTIDE SEQUENCE [LARGE SCALE GENOMIC DNA]</scope>
    <source>
        <strain evidence="7">SpSt-1217</strain>
    </source>
</reference>
<keyword evidence="4" id="KW-0547">Nucleotide-binding</keyword>
<keyword evidence="1" id="KW-0597">Phosphoprotein</keyword>
<name>A0A831PJV8_9BACT</name>
<accession>A0A831PJV8</accession>
<keyword evidence="5" id="KW-0378">Hydrolase</keyword>
<evidence type="ECO:0000256" key="2">
    <source>
        <dbReference type="ARBA" id="ARBA00022649"/>
    </source>
</evidence>
<dbReference type="PANTHER" id="PTHR34139">
    <property type="entry name" value="UPF0331 PROTEIN MJ0127"/>
    <property type="match status" value="1"/>
</dbReference>
<protein>
    <submittedName>
        <fullName evidence="7">DUF86 domain-containing protein</fullName>
    </submittedName>
</protein>
<organism evidence="7">
    <name type="scientific">Mariniphaga anaerophila</name>
    <dbReference type="NCBI Taxonomy" id="1484053"/>
    <lineage>
        <taxon>Bacteria</taxon>
        <taxon>Pseudomonadati</taxon>
        <taxon>Bacteroidota</taxon>
        <taxon>Bacteroidia</taxon>
        <taxon>Marinilabiliales</taxon>
        <taxon>Prolixibacteraceae</taxon>
        <taxon>Mariniphaga</taxon>
    </lineage>
</organism>
<gene>
    <name evidence="7" type="ORF">ENN90_11395</name>
</gene>
<dbReference type="InterPro" id="IPR051813">
    <property type="entry name" value="HepT_RNase_toxin"/>
</dbReference>
<dbReference type="GO" id="GO:0004540">
    <property type="term" value="F:RNA nuclease activity"/>
    <property type="evidence" value="ECO:0007669"/>
    <property type="project" value="InterPro"/>
</dbReference>
<dbReference type="InterPro" id="IPR008201">
    <property type="entry name" value="HepT-like"/>
</dbReference>
<dbReference type="PANTHER" id="PTHR34139:SF1">
    <property type="entry name" value="RNASE MJ1380-RELATED"/>
    <property type="match status" value="1"/>
</dbReference>
<dbReference type="Proteomes" id="UP000886047">
    <property type="component" value="Unassembled WGS sequence"/>
</dbReference>
<evidence type="ECO:0000256" key="6">
    <source>
        <dbReference type="ARBA" id="ARBA00024207"/>
    </source>
</evidence>
<keyword evidence="2" id="KW-1277">Toxin-antitoxin system</keyword>
<sequence length="112" mass="13222">MDNEIKTWLFDILQAVEEIEGYFSEKPMRFNDYLSDIKTKRAVERDLEIIGEALNRILKKDKSFRLENAQKIIGTRNRIIHGYDTISDDLIWSIVVNHLPKLKNEIDAIMEK</sequence>
<comment type="similarity">
    <text evidence="6">Belongs to the HepT RNase toxin family.</text>
</comment>
<evidence type="ECO:0000313" key="7">
    <source>
        <dbReference type="EMBL" id="HDR52204.1"/>
    </source>
</evidence>
<evidence type="ECO:0000256" key="3">
    <source>
        <dbReference type="ARBA" id="ARBA00022722"/>
    </source>
</evidence>
<dbReference type="GO" id="GO:0110001">
    <property type="term" value="C:toxin-antitoxin complex"/>
    <property type="evidence" value="ECO:0007669"/>
    <property type="project" value="InterPro"/>
</dbReference>
<dbReference type="EMBL" id="DSDK01000626">
    <property type="protein sequence ID" value="HDR52204.1"/>
    <property type="molecule type" value="Genomic_DNA"/>
</dbReference>
<dbReference type="GO" id="GO:0000166">
    <property type="term" value="F:nucleotide binding"/>
    <property type="evidence" value="ECO:0007669"/>
    <property type="project" value="UniProtKB-KW"/>
</dbReference>
<evidence type="ECO:0000256" key="1">
    <source>
        <dbReference type="ARBA" id="ARBA00022553"/>
    </source>
</evidence>
<dbReference type="AlphaFoldDB" id="A0A831PJV8"/>
<comment type="caution">
    <text evidence="7">The sequence shown here is derived from an EMBL/GenBank/DDBJ whole genome shotgun (WGS) entry which is preliminary data.</text>
</comment>
<dbReference type="GO" id="GO:0016787">
    <property type="term" value="F:hydrolase activity"/>
    <property type="evidence" value="ECO:0007669"/>
    <property type="project" value="UniProtKB-KW"/>
</dbReference>
<evidence type="ECO:0000256" key="5">
    <source>
        <dbReference type="ARBA" id="ARBA00022801"/>
    </source>
</evidence>
<evidence type="ECO:0000256" key="4">
    <source>
        <dbReference type="ARBA" id="ARBA00022741"/>
    </source>
</evidence>
<dbReference type="InterPro" id="IPR037038">
    <property type="entry name" value="HepT-like_sf"/>
</dbReference>